<feature type="transmembrane region" description="Helical" evidence="22">
    <location>
        <begin position="414"/>
        <end position="440"/>
    </location>
</feature>
<evidence type="ECO:0000313" key="24">
    <source>
        <dbReference type="Proteomes" id="UP000694565"/>
    </source>
</evidence>
<evidence type="ECO:0000256" key="1">
    <source>
        <dbReference type="ARBA" id="ARBA00004424"/>
    </source>
</evidence>
<evidence type="ECO:0000256" key="17">
    <source>
        <dbReference type="ARBA" id="ARBA00031850"/>
    </source>
</evidence>
<feature type="transmembrane region" description="Helical" evidence="22">
    <location>
        <begin position="190"/>
        <end position="211"/>
    </location>
</feature>
<evidence type="ECO:0000256" key="18">
    <source>
        <dbReference type="ARBA" id="ARBA00034042"/>
    </source>
</evidence>
<evidence type="ECO:0000256" key="9">
    <source>
        <dbReference type="ARBA" id="ARBA00022989"/>
    </source>
</evidence>
<dbReference type="PANTHER" id="PTHR10010">
    <property type="entry name" value="SOLUTE CARRIER FAMILY 34 SODIUM PHOSPHATE , MEMBER 2-RELATED"/>
    <property type="match status" value="1"/>
</dbReference>
<dbReference type="GeneTree" id="ENSGT00950000183177"/>
<evidence type="ECO:0000256" key="2">
    <source>
        <dbReference type="ARBA" id="ARBA00005808"/>
    </source>
</evidence>
<comment type="similarity">
    <text evidence="2">Belongs to the SLC34A transporter family.</text>
</comment>
<evidence type="ECO:0000256" key="5">
    <source>
        <dbReference type="ARBA" id="ARBA00022475"/>
    </source>
</evidence>
<dbReference type="Pfam" id="PF02690">
    <property type="entry name" value="Na_Pi_cotrans"/>
    <property type="match status" value="2"/>
</dbReference>
<dbReference type="GO" id="GO:0005903">
    <property type="term" value="C:brush border"/>
    <property type="evidence" value="ECO:0007669"/>
    <property type="project" value="TreeGrafter"/>
</dbReference>
<organism evidence="23 24">
    <name type="scientific">Cyclopterus lumpus</name>
    <name type="common">Lumpsucker</name>
    <dbReference type="NCBI Taxonomy" id="8103"/>
    <lineage>
        <taxon>Eukaryota</taxon>
        <taxon>Metazoa</taxon>
        <taxon>Chordata</taxon>
        <taxon>Craniata</taxon>
        <taxon>Vertebrata</taxon>
        <taxon>Euteleostomi</taxon>
        <taxon>Actinopterygii</taxon>
        <taxon>Neopterygii</taxon>
        <taxon>Teleostei</taxon>
        <taxon>Neoteleostei</taxon>
        <taxon>Acanthomorphata</taxon>
        <taxon>Eupercaria</taxon>
        <taxon>Perciformes</taxon>
        <taxon>Cottioidei</taxon>
        <taxon>Cottales</taxon>
        <taxon>Cyclopteridae</taxon>
        <taxon>Cyclopterus</taxon>
    </lineage>
</organism>
<feature type="region of interest" description="Disordered" evidence="21">
    <location>
        <begin position="1"/>
        <end position="87"/>
    </location>
</feature>
<dbReference type="PANTHER" id="PTHR10010:SF21">
    <property type="entry name" value="SODIUM-DEPENDENT PHOSPHATE TRANSPORT PROTEIN 2A"/>
    <property type="match status" value="1"/>
</dbReference>
<evidence type="ECO:0000256" key="13">
    <source>
        <dbReference type="ARBA" id="ARBA00023180"/>
    </source>
</evidence>
<proteinExistence type="inferred from homology"/>
<evidence type="ECO:0000256" key="6">
    <source>
        <dbReference type="ARBA" id="ARBA00022553"/>
    </source>
</evidence>
<keyword evidence="10" id="KW-0406">Ion transport</keyword>
<evidence type="ECO:0000256" key="15">
    <source>
        <dbReference type="ARBA" id="ARBA00029614"/>
    </source>
</evidence>
<keyword evidence="24" id="KW-1185">Reference proteome</keyword>
<feature type="transmembrane region" description="Helical" evidence="22">
    <location>
        <begin position="524"/>
        <end position="545"/>
    </location>
</feature>
<feature type="transmembrane region" description="Helical" evidence="22">
    <location>
        <begin position="109"/>
        <end position="130"/>
    </location>
</feature>
<keyword evidence="13" id="KW-0325">Glycoprotein</keyword>
<evidence type="ECO:0000256" key="11">
    <source>
        <dbReference type="ARBA" id="ARBA00023136"/>
    </source>
</evidence>
<evidence type="ECO:0000256" key="14">
    <source>
        <dbReference type="ARBA" id="ARBA00023201"/>
    </source>
</evidence>
<keyword evidence="14" id="KW-0915">Sodium</keyword>
<evidence type="ECO:0000313" key="23">
    <source>
        <dbReference type="Ensembl" id="ENSCLMP00005034209.1"/>
    </source>
</evidence>
<evidence type="ECO:0000256" key="7">
    <source>
        <dbReference type="ARBA" id="ARBA00022692"/>
    </source>
</evidence>
<dbReference type="GO" id="GO:0031982">
    <property type="term" value="C:vesicle"/>
    <property type="evidence" value="ECO:0007669"/>
    <property type="project" value="TreeGrafter"/>
</dbReference>
<keyword evidence="9 22" id="KW-1133">Transmembrane helix</keyword>
<name>A0A8C3A0G2_CYCLU</name>
<keyword evidence="5" id="KW-1003">Cell membrane</keyword>
<dbReference type="Proteomes" id="UP000694565">
    <property type="component" value="Unplaced"/>
</dbReference>
<feature type="transmembrane region" description="Helical" evidence="22">
    <location>
        <begin position="231"/>
        <end position="255"/>
    </location>
</feature>
<dbReference type="InterPro" id="IPR003841">
    <property type="entry name" value="Na/Pi_transpt"/>
</dbReference>
<evidence type="ECO:0000256" key="21">
    <source>
        <dbReference type="SAM" id="MobiDB-lite"/>
    </source>
</evidence>
<feature type="compositionally biased region" description="Polar residues" evidence="21">
    <location>
        <begin position="1"/>
        <end position="14"/>
    </location>
</feature>
<keyword evidence="12" id="KW-1015">Disulfide bond</keyword>
<comment type="function">
    <text evidence="19">Involved in actively transporting phosphate into cells via Na(+) cotransport in the renal brush border membrane. The cotransport has a Na(+):Pi stoichiometry of 3:1 and is electrogenic.</text>
</comment>
<keyword evidence="11 22" id="KW-0472">Membrane</keyword>
<accession>A0A8C3A0G2</accession>
<evidence type="ECO:0000256" key="10">
    <source>
        <dbReference type="ARBA" id="ARBA00023065"/>
    </source>
</evidence>
<comment type="subcellular location">
    <subcellularLocation>
        <location evidence="1">Apical cell membrane</location>
        <topology evidence="1">Multi-pass membrane protein</topology>
    </subcellularLocation>
</comment>
<dbReference type="NCBIfam" id="NF037997">
    <property type="entry name" value="Na_Pi_symport"/>
    <property type="match status" value="1"/>
</dbReference>
<keyword evidence="4" id="KW-0813">Transport</keyword>
<dbReference type="Ensembl" id="ENSCLMT00005035615.1">
    <property type="protein sequence ID" value="ENSCLMP00005034209.1"/>
    <property type="gene ID" value="ENSCLMG00005016390.1"/>
</dbReference>
<sequence length="680" mass="73319">MSSRSITIVSSGRSTGLHYNGRGMRMHDTQLSSQPKLSQEEDRESGIGSTLDLCSTSEGHNQHAHHHSSKPTFRETDSLPKQKDSSLPITAVSQNKTGQLLINLSKIPLLLILLFLFVCSLDTMSSAFQLAGGKVAGGIFQDNAVLANPVAGLVVGILVTVLVQSSSTSTSIVVSLVASGLLEVRLAVPIIMGSNIGTSVTNTIVAMMQAAERTEFQRAFAGATIHDCFNWLSVLVLLPLEVASGLMSQLSYLLVTSFKLQPGKEAPEMLKVITKPVTKLIIQLDKCVITEIAMGNEDMRNRSLVKEWCQTDLVTVMAPSLLLSPAHCYGICVGSFPDGCWCCPSAGRHLFVSTGLSDLTVGLILLAGSLAVLCTCLLLLVKLLNALLKGQVAKVIHKVVNTDLPYPCGWLSGYMAMLVGAGVTFVVQSSSVFTSAMTPLVGIGVISLERAYPLTLGSNIGTTATALLAALASPGNKLAAAIQIALCHLFFNVFGILLWYPLLFTRLPIAMARVLGERTAKYRWFAVLYLLLCFLLLPSLVLGLSLAGWRVMAGVGAPFLGVTVFIAMVNVMQAHSPRYLPTKLQSWDFLPKWMHSFKPLDRLITKATVCCGSAYQKDPGEEEEEHISTQATSVNTQKESTLRRAQLVYDNPALDYLDESRPGVKVLILKGLQRCNSTPL</sequence>
<keyword evidence="7 22" id="KW-0812">Transmembrane</keyword>
<protein>
    <recommendedName>
        <fullName evidence="3">Sodium-dependent phosphate transport protein 2A</fullName>
    </recommendedName>
    <alternativeName>
        <fullName evidence="17">Na(+)-dependent phosphate cotransporter 2A</fullName>
    </alternativeName>
    <alternativeName>
        <fullName evidence="15">Sodium/phosphate cotransporter 2A</fullName>
    </alternativeName>
    <alternativeName>
        <fullName evidence="16">Solute carrier family 34 member 1</fullName>
    </alternativeName>
</protein>
<reference evidence="23" key="1">
    <citation type="submission" date="2025-08" db="UniProtKB">
        <authorList>
            <consortium name="Ensembl"/>
        </authorList>
    </citation>
    <scope>IDENTIFICATION</scope>
</reference>
<evidence type="ECO:0000256" key="3">
    <source>
        <dbReference type="ARBA" id="ARBA00020021"/>
    </source>
</evidence>
<keyword evidence="14" id="KW-0739">Sodium transport</keyword>
<evidence type="ECO:0000256" key="22">
    <source>
        <dbReference type="SAM" id="Phobius"/>
    </source>
</evidence>
<evidence type="ECO:0000256" key="12">
    <source>
        <dbReference type="ARBA" id="ARBA00023157"/>
    </source>
</evidence>
<feature type="compositionally biased region" description="Basic and acidic residues" evidence="21">
    <location>
        <begin position="72"/>
        <end position="84"/>
    </location>
</feature>
<evidence type="ECO:0000256" key="8">
    <source>
        <dbReference type="ARBA" id="ARBA00022847"/>
    </source>
</evidence>
<keyword evidence="8" id="KW-0769">Symport</keyword>
<dbReference type="GO" id="GO:0005436">
    <property type="term" value="F:sodium:phosphate symporter activity"/>
    <property type="evidence" value="ECO:0007669"/>
    <property type="project" value="InterPro"/>
</dbReference>
<evidence type="ECO:0000256" key="20">
    <source>
        <dbReference type="ARBA" id="ARBA00046944"/>
    </source>
</evidence>
<evidence type="ECO:0000256" key="4">
    <source>
        <dbReference type="ARBA" id="ARBA00022448"/>
    </source>
</evidence>
<dbReference type="GO" id="GO:0044341">
    <property type="term" value="P:sodium-dependent phosphate transport"/>
    <property type="evidence" value="ECO:0007669"/>
    <property type="project" value="InterPro"/>
</dbReference>
<comment type="catalytic activity">
    <reaction evidence="18">
        <text>3 Na(+)(out) + phosphate(out) = 3 Na(+)(in) + phosphate(in)</text>
        <dbReference type="Rhea" id="RHEA:71255"/>
        <dbReference type="ChEBI" id="CHEBI:29101"/>
        <dbReference type="ChEBI" id="CHEBI:43474"/>
    </reaction>
    <physiologicalReaction direction="left-to-right" evidence="18">
        <dbReference type="Rhea" id="RHEA:71256"/>
    </physiologicalReaction>
</comment>
<feature type="transmembrane region" description="Helical" evidence="22">
    <location>
        <begin position="150"/>
        <end position="178"/>
    </location>
</feature>
<dbReference type="GO" id="GO:0016324">
    <property type="term" value="C:apical plasma membrane"/>
    <property type="evidence" value="ECO:0007669"/>
    <property type="project" value="UniProtKB-SubCell"/>
</dbReference>
<feature type="transmembrane region" description="Helical" evidence="22">
    <location>
        <begin position="359"/>
        <end position="381"/>
    </location>
</feature>
<dbReference type="GO" id="GO:0030643">
    <property type="term" value="P:intracellular phosphate ion homeostasis"/>
    <property type="evidence" value="ECO:0007669"/>
    <property type="project" value="TreeGrafter"/>
</dbReference>
<evidence type="ECO:0000256" key="19">
    <source>
        <dbReference type="ARBA" id="ARBA00045420"/>
    </source>
</evidence>
<evidence type="ECO:0000256" key="16">
    <source>
        <dbReference type="ARBA" id="ARBA00029764"/>
    </source>
</evidence>
<feature type="transmembrane region" description="Helical" evidence="22">
    <location>
        <begin position="478"/>
        <end position="503"/>
    </location>
</feature>
<keyword evidence="6" id="KW-0597">Phosphoprotein</keyword>
<reference evidence="23" key="2">
    <citation type="submission" date="2025-09" db="UniProtKB">
        <authorList>
            <consortium name="Ensembl"/>
        </authorList>
    </citation>
    <scope>IDENTIFICATION</scope>
</reference>
<feature type="transmembrane region" description="Helical" evidence="22">
    <location>
        <begin position="551"/>
        <end position="571"/>
    </location>
</feature>
<dbReference type="NCBIfam" id="TIGR01013">
    <property type="entry name" value="2a58"/>
    <property type="match status" value="1"/>
</dbReference>
<dbReference type="AlphaFoldDB" id="A0A8C3A0G2"/>
<comment type="subunit">
    <text evidence="20">Interacts via its C-terminal region with NHERF4. Interacts with NHERF1. Interacts with TMEM174; regulates SLC34A1 internalization by PTH and FGF23.</text>
</comment>